<evidence type="ECO:0000256" key="2">
    <source>
        <dbReference type="ARBA" id="ARBA00013061"/>
    </source>
</evidence>
<evidence type="ECO:0000256" key="4">
    <source>
        <dbReference type="ARBA" id="ARBA00022741"/>
    </source>
</evidence>
<dbReference type="PANTHER" id="PTHR11406:SF23">
    <property type="entry name" value="PHOSPHOGLYCERATE KINASE 1, CHLOROPLASTIC-RELATED"/>
    <property type="match status" value="1"/>
</dbReference>
<accession>X0W4I3</accession>
<proteinExistence type="predicted"/>
<keyword evidence="3" id="KW-0808">Transferase</keyword>
<dbReference type="InterPro" id="IPR001576">
    <property type="entry name" value="Phosphoglycerate_kinase"/>
</dbReference>
<evidence type="ECO:0000256" key="3">
    <source>
        <dbReference type="ARBA" id="ARBA00022679"/>
    </source>
</evidence>
<keyword evidence="5" id="KW-0418">Kinase</keyword>
<evidence type="ECO:0000313" key="7">
    <source>
        <dbReference type="EMBL" id="GAG18232.1"/>
    </source>
</evidence>
<feature type="non-terminal residue" evidence="7">
    <location>
        <position position="1"/>
    </location>
</feature>
<dbReference type="GO" id="GO:0005524">
    <property type="term" value="F:ATP binding"/>
    <property type="evidence" value="ECO:0007669"/>
    <property type="project" value="UniProtKB-KW"/>
</dbReference>
<sequence length="262" mass="29815">LVRVDHNVAKEYVIKDPFRIDVTFGTLFNILSKGGRLILMSHVGRPRDKKTGRISMDMEYDVGPIVNYLEKKLYTKFIVPEFKEAQDNSGYIGIDTSVNLLIRRLRKGEIDGIYLPNIRWFKGEEESGIEAERFGEQLAGLAGVFVNDAFGSWRPHTSTFTVAKHLPSYAGYLMQHEIDNLDRIYSPERPMLSIIGGAKFDTKIGPLHSLLEKVDQLMMGGVIYNAYLCAKYGIIIKGIDEEELEIAHEFLKIARDYSHKLI</sequence>
<keyword evidence="6" id="KW-0067">ATP-binding</keyword>
<protein>
    <recommendedName>
        <fullName evidence="2">phosphoglycerate kinase</fullName>
        <ecNumber evidence="2">2.7.2.3</ecNumber>
    </recommendedName>
</protein>
<dbReference type="GO" id="GO:0005829">
    <property type="term" value="C:cytosol"/>
    <property type="evidence" value="ECO:0007669"/>
    <property type="project" value="TreeGrafter"/>
</dbReference>
<dbReference type="EMBL" id="BARS01030129">
    <property type="protein sequence ID" value="GAG18232.1"/>
    <property type="molecule type" value="Genomic_DNA"/>
</dbReference>
<dbReference type="Gene3D" id="3.40.50.1260">
    <property type="entry name" value="Phosphoglycerate kinase, N-terminal domain"/>
    <property type="match status" value="2"/>
</dbReference>
<dbReference type="InterPro" id="IPR015824">
    <property type="entry name" value="Phosphoglycerate_kinase_N"/>
</dbReference>
<evidence type="ECO:0000256" key="5">
    <source>
        <dbReference type="ARBA" id="ARBA00022777"/>
    </source>
</evidence>
<comment type="catalytic activity">
    <reaction evidence="1">
        <text>(2R)-3-phosphoglycerate + ATP = (2R)-3-phospho-glyceroyl phosphate + ADP</text>
        <dbReference type="Rhea" id="RHEA:14801"/>
        <dbReference type="ChEBI" id="CHEBI:30616"/>
        <dbReference type="ChEBI" id="CHEBI:57604"/>
        <dbReference type="ChEBI" id="CHEBI:58272"/>
        <dbReference type="ChEBI" id="CHEBI:456216"/>
        <dbReference type="EC" id="2.7.2.3"/>
    </reaction>
</comment>
<evidence type="ECO:0000256" key="6">
    <source>
        <dbReference type="ARBA" id="ARBA00022840"/>
    </source>
</evidence>
<dbReference type="Pfam" id="PF00162">
    <property type="entry name" value="PGK"/>
    <property type="match status" value="1"/>
</dbReference>
<dbReference type="GO" id="GO:0043531">
    <property type="term" value="F:ADP binding"/>
    <property type="evidence" value="ECO:0007669"/>
    <property type="project" value="TreeGrafter"/>
</dbReference>
<dbReference type="AlphaFoldDB" id="X0W4I3"/>
<dbReference type="PRINTS" id="PR00477">
    <property type="entry name" value="PHGLYCKINASE"/>
</dbReference>
<gene>
    <name evidence="7" type="ORF">S01H1_47016</name>
</gene>
<dbReference type="GO" id="GO:0004618">
    <property type="term" value="F:phosphoglycerate kinase activity"/>
    <property type="evidence" value="ECO:0007669"/>
    <property type="project" value="UniProtKB-EC"/>
</dbReference>
<dbReference type="SUPFAM" id="SSF53748">
    <property type="entry name" value="Phosphoglycerate kinase"/>
    <property type="match status" value="1"/>
</dbReference>
<evidence type="ECO:0000256" key="1">
    <source>
        <dbReference type="ARBA" id="ARBA00000642"/>
    </source>
</evidence>
<reference evidence="7" key="1">
    <citation type="journal article" date="2014" name="Front. Microbiol.">
        <title>High frequency of phylogenetically diverse reductive dehalogenase-homologous genes in deep subseafloor sedimentary metagenomes.</title>
        <authorList>
            <person name="Kawai M."/>
            <person name="Futagami T."/>
            <person name="Toyoda A."/>
            <person name="Takaki Y."/>
            <person name="Nishi S."/>
            <person name="Hori S."/>
            <person name="Arai W."/>
            <person name="Tsubouchi T."/>
            <person name="Morono Y."/>
            <person name="Uchiyama I."/>
            <person name="Ito T."/>
            <person name="Fujiyama A."/>
            <person name="Inagaki F."/>
            <person name="Takami H."/>
        </authorList>
    </citation>
    <scope>NUCLEOTIDE SEQUENCE</scope>
    <source>
        <strain evidence="7">Expedition CK06-06</strain>
    </source>
</reference>
<dbReference type="EC" id="2.7.2.3" evidence="2"/>
<feature type="non-terminal residue" evidence="7">
    <location>
        <position position="262"/>
    </location>
</feature>
<keyword evidence="4" id="KW-0547">Nucleotide-binding</keyword>
<dbReference type="PANTHER" id="PTHR11406">
    <property type="entry name" value="PHOSPHOGLYCERATE KINASE"/>
    <property type="match status" value="1"/>
</dbReference>
<organism evidence="7">
    <name type="scientific">marine sediment metagenome</name>
    <dbReference type="NCBI Taxonomy" id="412755"/>
    <lineage>
        <taxon>unclassified sequences</taxon>
        <taxon>metagenomes</taxon>
        <taxon>ecological metagenomes</taxon>
    </lineage>
</organism>
<comment type="caution">
    <text evidence="7">The sequence shown here is derived from an EMBL/GenBank/DDBJ whole genome shotgun (WGS) entry which is preliminary data.</text>
</comment>
<dbReference type="InterPro" id="IPR036043">
    <property type="entry name" value="Phosphoglycerate_kinase_sf"/>
</dbReference>
<name>X0W4I3_9ZZZZ</name>
<dbReference type="GO" id="GO:0006094">
    <property type="term" value="P:gluconeogenesis"/>
    <property type="evidence" value="ECO:0007669"/>
    <property type="project" value="TreeGrafter"/>
</dbReference>
<dbReference type="GO" id="GO:0006096">
    <property type="term" value="P:glycolytic process"/>
    <property type="evidence" value="ECO:0007669"/>
    <property type="project" value="InterPro"/>
</dbReference>